<proteinExistence type="predicted"/>
<organism evidence="1 2">
    <name type="scientific">Microbacterium ulmi</name>
    <dbReference type="NCBI Taxonomy" id="179095"/>
    <lineage>
        <taxon>Bacteria</taxon>
        <taxon>Bacillati</taxon>
        <taxon>Actinomycetota</taxon>
        <taxon>Actinomycetes</taxon>
        <taxon>Micrococcales</taxon>
        <taxon>Microbacteriaceae</taxon>
        <taxon>Microbacterium</taxon>
    </lineage>
</organism>
<protein>
    <recommendedName>
        <fullName evidence="3">Small CPxCG-related zinc finger protein</fullName>
    </recommendedName>
</protein>
<dbReference type="RefSeq" id="WP_167034414.1">
    <property type="nucleotide sequence ID" value="NZ_BAAANA010000002.1"/>
</dbReference>
<evidence type="ECO:0000313" key="2">
    <source>
        <dbReference type="Proteomes" id="UP000543598"/>
    </source>
</evidence>
<evidence type="ECO:0008006" key="3">
    <source>
        <dbReference type="Google" id="ProtNLM"/>
    </source>
</evidence>
<keyword evidence="2" id="KW-1185">Reference proteome</keyword>
<reference evidence="1 2" key="1">
    <citation type="submission" date="2020-05" db="EMBL/GenBank/DDBJ databases">
        <title>MicrobeNet Type strains.</title>
        <authorList>
            <person name="Nicholson A.C."/>
        </authorList>
    </citation>
    <scope>NUCLEOTIDE SEQUENCE [LARGE SCALE GENOMIC DNA]</scope>
    <source>
        <strain evidence="1 2">JCM 14282</strain>
    </source>
</reference>
<dbReference type="EMBL" id="JABEMB010000001">
    <property type="protein sequence ID" value="NNH02301.1"/>
    <property type="molecule type" value="Genomic_DNA"/>
</dbReference>
<comment type="caution">
    <text evidence="1">The sequence shown here is derived from an EMBL/GenBank/DDBJ whole genome shotgun (WGS) entry which is preliminary data.</text>
</comment>
<dbReference type="AlphaFoldDB" id="A0A7Y2LWU3"/>
<dbReference type="Proteomes" id="UP000543598">
    <property type="component" value="Unassembled WGS sequence"/>
</dbReference>
<accession>A0A7Y2LWU3</accession>
<gene>
    <name evidence="1" type="ORF">HLA99_00215</name>
</gene>
<evidence type="ECO:0000313" key="1">
    <source>
        <dbReference type="EMBL" id="NNH02301.1"/>
    </source>
</evidence>
<name>A0A7Y2LWU3_9MICO</name>
<sequence>MTRTWDDVAPHAAAEVCPVCASLDVRATEPGWFVLELDRGDELRRDEVAVEFVCRDCRATWR</sequence>